<evidence type="ECO:0000313" key="5">
    <source>
        <dbReference type="WormBase" id="SRAE_2000104100"/>
    </source>
</evidence>
<protein>
    <submittedName>
        <fullName evidence="2 4">Uncharacterized protein</fullName>
    </submittedName>
</protein>
<dbReference type="GeneID" id="36378735"/>
<dbReference type="CTD" id="36378735"/>
<name>A0A090L9A5_STRRB</name>
<organism evidence="2">
    <name type="scientific">Strongyloides ratti</name>
    <name type="common">Parasitic roundworm</name>
    <dbReference type="NCBI Taxonomy" id="34506"/>
    <lineage>
        <taxon>Eukaryota</taxon>
        <taxon>Metazoa</taxon>
        <taxon>Ecdysozoa</taxon>
        <taxon>Nematoda</taxon>
        <taxon>Chromadorea</taxon>
        <taxon>Rhabditida</taxon>
        <taxon>Tylenchina</taxon>
        <taxon>Panagrolaimomorpha</taxon>
        <taxon>Strongyloidoidea</taxon>
        <taxon>Strongyloididae</taxon>
        <taxon>Strongyloides</taxon>
    </lineage>
</organism>
<evidence type="ECO:0000313" key="4">
    <source>
        <dbReference type="WBParaSite" id="SRAE_2000104100.1"/>
    </source>
</evidence>
<gene>
    <name evidence="2 4 5" type="ORF">SRAE_2000104100</name>
</gene>
<dbReference type="EMBL" id="LN609529">
    <property type="protein sequence ID" value="CEF66371.1"/>
    <property type="molecule type" value="Genomic_DNA"/>
</dbReference>
<dbReference type="AlphaFoldDB" id="A0A090L9A5"/>
<keyword evidence="1" id="KW-0472">Membrane</keyword>
<evidence type="ECO:0000313" key="3">
    <source>
        <dbReference type="Proteomes" id="UP000035682"/>
    </source>
</evidence>
<keyword evidence="1" id="KW-0812">Transmembrane</keyword>
<evidence type="ECO:0000313" key="2">
    <source>
        <dbReference type="EMBL" id="CEF66371.1"/>
    </source>
</evidence>
<feature type="transmembrane region" description="Helical" evidence="1">
    <location>
        <begin position="309"/>
        <end position="332"/>
    </location>
</feature>
<sequence length="333" mass="39674">MNVSISSIEITNNKINEDVIVPIIPQETIYIYDEMFGKNDEVYFYTLFVYCDLSKDKYEFYIKEKDTSIAIQSNTIFINSNISKVEFALEIPRESKNYIIYGFNKINNTVYDEYNSPFTKYLSFIKINTPTSENILLDVMFCQNEEYLNQLHMYDNSFNGNFEVNIYVEYGDGEMKIIYNSVDESYKMLKIYEDINGNIPYSIYPINMANFLCGNSNNYALANFIFFDKKNEKLDDIVIYYDAYPISTNLIDKSFYLKMMYRNYTTDMYKSITKYNKDENDFYLEYDNNNVSIDLNLQIFLNYYKNANISFISIFLMNIALILIYYQTIVYFY</sequence>
<accession>A0A090L9A5</accession>
<keyword evidence="3" id="KW-1185">Reference proteome</keyword>
<proteinExistence type="predicted"/>
<reference evidence="2 3" key="1">
    <citation type="submission" date="2014-09" db="EMBL/GenBank/DDBJ databases">
        <authorList>
            <person name="Martin A.A."/>
        </authorList>
    </citation>
    <scope>NUCLEOTIDE SEQUENCE</scope>
    <source>
        <strain evidence="3">ED321</strain>
        <strain evidence="2">ED321 Heterogonic</strain>
    </source>
</reference>
<dbReference type="WBParaSite" id="SRAE_2000104100.1">
    <property type="protein sequence ID" value="SRAE_2000104100.1"/>
    <property type="gene ID" value="WBGene00261241"/>
</dbReference>
<dbReference type="RefSeq" id="XP_024505571.1">
    <property type="nucleotide sequence ID" value="XM_024651945.1"/>
</dbReference>
<dbReference type="Proteomes" id="UP000035682">
    <property type="component" value="Unplaced"/>
</dbReference>
<reference evidence="4" key="2">
    <citation type="submission" date="2020-12" db="UniProtKB">
        <authorList>
            <consortium name="WormBaseParasite"/>
        </authorList>
    </citation>
    <scope>IDENTIFICATION</scope>
</reference>
<keyword evidence="1" id="KW-1133">Transmembrane helix</keyword>
<evidence type="ECO:0000256" key="1">
    <source>
        <dbReference type="SAM" id="Phobius"/>
    </source>
</evidence>
<dbReference type="WormBase" id="SRAE_2000104100">
    <property type="protein sequence ID" value="SRP06395"/>
    <property type="gene ID" value="WBGene00261241"/>
</dbReference>